<evidence type="ECO:0000259" key="6">
    <source>
        <dbReference type="Pfam" id="PF07980"/>
    </source>
</evidence>
<organism evidence="11 13">
    <name type="scientific">Odoribacter splanchnicus</name>
    <dbReference type="NCBI Taxonomy" id="28118"/>
    <lineage>
        <taxon>Bacteria</taxon>
        <taxon>Pseudomonadati</taxon>
        <taxon>Bacteroidota</taxon>
        <taxon>Bacteroidia</taxon>
        <taxon>Bacteroidales</taxon>
        <taxon>Odoribacteraceae</taxon>
        <taxon>Odoribacter</taxon>
    </lineage>
</organism>
<evidence type="ECO:0000313" key="12">
    <source>
        <dbReference type="Proteomes" id="UP000283426"/>
    </source>
</evidence>
<evidence type="ECO:0000313" key="9">
    <source>
        <dbReference type="EMBL" id="MDB9224262.1"/>
    </source>
</evidence>
<dbReference type="Proteomes" id="UP001212263">
    <property type="component" value="Unassembled WGS sequence"/>
</dbReference>
<comment type="subcellular location">
    <subcellularLocation>
        <location evidence="1">Cell outer membrane</location>
    </subcellularLocation>
</comment>
<evidence type="ECO:0000259" key="7">
    <source>
        <dbReference type="Pfam" id="PF14322"/>
    </source>
</evidence>
<proteinExistence type="inferred from homology"/>
<reference evidence="9" key="3">
    <citation type="submission" date="2023-01" db="EMBL/GenBank/DDBJ databases">
        <title>Human gut microbiome strain richness.</title>
        <authorList>
            <person name="Chen-Liaw A."/>
        </authorList>
    </citation>
    <scope>NUCLEOTIDE SEQUENCE</scope>
    <source>
        <strain evidence="9">RTP21484st1_B7_RTP21484_190118</strain>
    </source>
</reference>
<evidence type="ECO:0000256" key="5">
    <source>
        <dbReference type="ARBA" id="ARBA00023237"/>
    </source>
</evidence>
<dbReference type="RefSeq" id="WP_013611787.1">
    <property type="nucleotide sequence ID" value="NZ_JABWDG010000004.1"/>
</dbReference>
<reference evidence="12 13" key="1">
    <citation type="submission" date="2018-08" db="EMBL/GenBank/DDBJ databases">
        <title>A genome reference for cultivated species of the human gut microbiota.</title>
        <authorList>
            <person name="Zou Y."/>
            <person name="Xue W."/>
            <person name="Luo G."/>
        </authorList>
    </citation>
    <scope>NUCLEOTIDE SEQUENCE [LARGE SCALE GENOMIC DNA]</scope>
    <source>
        <strain evidence="10 12">AF14-6AC</strain>
        <strain evidence="11 13">OF03-11</strain>
    </source>
</reference>
<dbReference type="GeneID" id="61274777"/>
<dbReference type="AlphaFoldDB" id="A0A3D4ZAI2"/>
<accession>A0A3D4ZAI2</accession>
<dbReference type="Pfam" id="PF07980">
    <property type="entry name" value="SusD_RagB"/>
    <property type="match status" value="1"/>
</dbReference>
<dbReference type="GO" id="GO:0009279">
    <property type="term" value="C:cell outer membrane"/>
    <property type="evidence" value="ECO:0007669"/>
    <property type="project" value="UniProtKB-SubCell"/>
</dbReference>
<dbReference type="EMBL" id="QRYW01000010">
    <property type="protein sequence ID" value="RGV28094.1"/>
    <property type="molecule type" value="Genomic_DNA"/>
</dbReference>
<dbReference type="PROSITE" id="PS51257">
    <property type="entry name" value="PROKAR_LIPOPROTEIN"/>
    <property type="match status" value="1"/>
</dbReference>
<dbReference type="Gene3D" id="1.25.40.900">
    <property type="match status" value="1"/>
</dbReference>
<evidence type="ECO:0000256" key="4">
    <source>
        <dbReference type="ARBA" id="ARBA00023136"/>
    </source>
</evidence>
<comment type="caution">
    <text evidence="11">The sequence shown here is derived from an EMBL/GenBank/DDBJ whole genome shotgun (WGS) entry which is preliminary data.</text>
</comment>
<keyword evidence="5" id="KW-0998">Cell outer membrane</keyword>
<evidence type="ECO:0000313" key="13">
    <source>
        <dbReference type="Proteomes" id="UP000284434"/>
    </source>
</evidence>
<reference evidence="8" key="2">
    <citation type="submission" date="2022-01" db="EMBL/GenBank/DDBJ databases">
        <title>Collection of gut derived symbiotic bacterial strains cultured from healthy donors.</title>
        <authorList>
            <person name="Lin H."/>
            <person name="Kohout C."/>
            <person name="Waligurski E."/>
            <person name="Pamer E.G."/>
        </authorList>
    </citation>
    <scope>NUCLEOTIDE SEQUENCE</scope>
    <source>
        <strain evidence="8">DFI.1.149</strain>
    </source>
</reference>
<dbReference type="OMA" id="PEMYYIA"/>
<dbReference type="EMBL" id="JAKNDN010000014">
    <property type="protein sequence ID" value="MCG4959916.1"/>
    <property type="molecule type" value="Genomic_DNA"/>
</dbReference>
<evidence type="ECO:0000313" key="10">
    <source>
        <dbReference type="EMBL" id="RGV28094.1"/>
    </source>
</evidence>
<dbReference type="Gene3D" id="2.20.20.130">
    <property type="match status" value="1"/>
</dbReference>
<dbReference type="Proteomes" id="UP001199750">
    <property type="component" value="Unassembled WGS sequence"/>
</dbReference>
<dbReference type="InterPro" id="IPR033985">
    <property type="entry name" value="SusD-like_N"/>
</dbReference>
<feature type="domain" description="RagB/SusD" evidence="6">
    <location>
        <begin position="346"/>
        <end position="454"/>
    </location>
</feature>
<evidence type="ECO:0000313" key="8">
    <source>
        <dbReference type="EMBL" id="MCG4959916.1"/>
    </source>
</evidence>
<name>A0A3D4ZAI2_9BACT</name>
<dbReference type="EMBL" id="JAQMRD010000022">
    <property type="protein sequence ID" value="MDB9224262.1"/>
    <property type="molecule type" value="Genomic_DNA"/>
</dbReference>
<evidence type="ECO:0000256" key="1">
    <source>
        <dbReference type="ARBA" id="ARBA00004442"/>
    </source>
</evidence>
<sequence length="481" mass="54616">MKLNIKNMICGLGLMVLATSCDNFLDVHPKGEIVGKDLLSERKGFENALYGVYASMRNDKAYGAYMTYYVMDVLAQYFNCPGNSDITDLSAFKYKENPEVTKVFSDIWSTMYQNISYANNILVNLENQSPETLEFYDIYKGEALGLRAYMHFDLLRLYADQATDAKTRGIVYNTAFSLKPSDILPKTKVYERIIADLRAAEKLLDNEKLYEAASPEDGFFLDQSIHFNLQAARATLARVYLTQGNIDSAFYYADKVIREGGLELVEKTEIAGDVIGALSQKETIFGLYAKESFYTRTKEDLYDAVSFKSLNPWNGIATVYQQGGGENDYRWAAWFQTISNNLRFVKLTDPYQLSTGNNRPAGQIPGVNLIRLPEMYYIAAECLLRKNDPKAADYFNAVLESRGLVALDDRIPAESLTIEKITQERYKEFVGEGQTFFNMKRLNLDIQAITGEILPAANSIYTVPVPEEEFNYRNEVYDVKQ</sequence>
<comment type="similarity">
    <text evidence="2">Belongs to the SusD family.</text>
</comment>
<dbReference type="Pfam" id="PF14322">
    <property type="entry name" value="SusD-like_3"/>
    <property type="match status" value="1"/>
</dbReference>
<evidence type="ECO:0000256" key="3">
    <source>
        <dbReference type="ARBA" id="ARBA00022729"/>
    </source>
</evidence>
<dbReference type="Proteomes" id="UP000284434">
    <property type="component" value="Unassembled WGS sequence"/>
</dbReference>
<gene>
    <name evidence="10" type="ORF">DWW24_06115</name>
    <name evidence="11" type="ORF">DXA53_07195</name>
    <name evidence="8" type="ORF">L0P03_08650</name>
    <name evidence="9" type="ORF">PN645_14790</name>
</gene>
<feature type="domain" description="SusD-like N-terminal" evidence="7">
    <location>
        <begin position="24"/>
        <end position="241"/>
    </location>
</feature>
<dbReference type="Proteomes" id="UP000283426">
    <property type="component" value="Unassembled WGS sequence"/>
</dbReference>
<keyword evidence="3" id="KW-0732">Signal</keyword>
<dbReference type="SUPFAM" id="SSF48452">
    <property type="entry name" value="TPR-like"/>
    <property type="match status" value="1"/>
</dbReference>
<keyword evidence="4" id="KW-0472">Membrane</keyword>
<evidence type="ECO:0000256" key="2">
    <source>
        <dbReference type="ARBA" id="ARBA00006275"/>
    </source>
</evidence>
<dbReference type="Gene3D" id="1.25.40.390">
    <property type="match status" value="1"/>
</dbReference>
<dbReference type="InterPro" id="IPR011990">
    <property type="entry name" value="TPR-like_helical_dom_sf"/>
</dbReference>
<dbReference type="InterPro" id="IPR012944">
    <property type="entry name" value="SusD_RagB_dom"/>
</dbReference>
<dbReference type="EMBL" id="QSCO01000008">
    <property type="protein sequence ID" value="RGY07435.1"/>
    <property type="molecule type" value="Genomic_DNA"/>
</dbReference>
<protein>
    <submittedName>
        <fullName evidence="11">RagB/SusD family nutrient uptake outer membrane protein</fullName>
    </submittedName>
</protein>
<evidence type="ECO:0000313" key="11">
    <source>
        <dbReference type="EMBL" id="RGY07435.1"/>
    </source>
</evidence>